<feature type="binding site" evidence="11">
    <location>
        <position position="35"/>
    </location>
    <ligand>
        <name>S-adenosyl-L-methionine</name>
        <dbReference type="ChEBI" id="CHEBI:59789"/>
    </ligand>
</feature>
<dbReference type="PROSITE" id="PS01305">
    <property type="entry name" value="MOAA_NIFB_PQQE"/>
    <property type="match status" value="1"/>
</dbReference>
<evidence type="ECO:0000256" key="6">
    <source>
        <dbReference type="ARBA" id="ARBA00023014"/>
    </source>
</evidence>
<protein>
    <recommendedName>
        <fullName evidence="11">Probable GTP 3',8-cyclase</fullName>
        <ecNumber evidence="11">4.1.99.22</ecNumber>
    </recommendedName>
    <alternativeName>
        <fullName evidence="11">Molybdenum cofactor biosynthesis protein A</fullName>
    </alternativeName>
</protein>
<dbReference type="InterPro" id="IPR058240">
    <property type="entry name" value="rSAM_sf"/>
</dbReference>
<dbReference type="InterPro" id="IPR010505">
    <property type="entry name" value="MoaA_twitch"/>
</dbReference>
<dbReference type="OrthoDB" id="6925at2157"/>
<feature type="binding site" evidence="11">
    <location>
        <position position="121"/>
    </location>
    <ligand>
        <name>S-adenosyl-L-methionine</name>
        <dbReference type="ChEBI" id="CHEBI:59789"/>
    </ligand>
</feature>
<dbReference type="InterPro" id="IPR013485">
    <property type="entry name" value="MoaA_arc"/>
</dbReference>
<dbReference type="KEGG" id="mzi:HWN40_10665"/>
<comment type="similarity">
    <text evidence="11">Belongs to the radical SAM superfamily. MoaA family.</text>
</comment>
<dbReference type="InterPro" id="IPR000385">
    <property type="entry name" value="MoaA_NifB_PqqE_Fe-S-bd_CS"/>
</dbReference>
<dbReference type="GO" id="GO:0061798">
    <property type="term" value="F:GTP 3',8'-cyclase activity"/>
    <property type="evidence" value="ECO:0007669"/>
    <property type="project" value="UniProtKB-UniRule"/>
</dbReference>
<dbReference type="SMART" id="SM00729">
    <property type="entry name" value="Elp3"/>
    <property type="match status" value="1"/>
</dbReference>
<dbReference type="GeneID" id="55822142"/>
<accession>A0A7D5E8S0</accession>
<dbReference type="CDD" id="cd01335">
    <property type="entry name" value="Radical_SAM"/>
    <property type="match status" value="1"/>
</dbReference>
<name>A0A7D5E8S0_9EURY</name>
<feature type="binding site" evidence="11">
    <location>
        <position position="69"/>
    </location>
    <ligand>
        <name>GTP</name>
        <dbReference type="ChEBI" id="CHEBI:37565"/>
    </ligand>
</feature>
<reference evidence="13 14" key="1">
    <citation type="submission" date="2020-06" db="EMBL/GenBank/DDBJ databases">
        <title>Methanolobus halotolerans sp. nov., isolated from a saline lake Tus in Siberia.</title>
        <authorList>
            <person name="Shen Y."/>
            <person name="Chen S.-C."/>
            <person name="Lai M.-C."/>
            <person name="Huang H.-H."/>
            <person name="Chiu H.-H."/>
            <person name="Tang S.-L."/>
            <person name="Rogozin D.Y."/>
            <person name="Degermendzhy A.G."/>
        </authorList>
    </citation>
    <scope>NUCLEOTIDE SEQUENCE [LARGE SCALE GENOMIC DNA]</scope>
    <source>
        <strain evidence="13 14">DSM 21339</strain>
    </source>
</reference>
<dbReference type="GO" id="GO:1904047">
    <property type="term" value="F:S-adenosyl-L-methionine binding"/>
    <property type="evidence" value="ECO:0007669"/>
    <property type="project" value="UniProtKB-UniRule"/>
</dbReference>
<dbReference type="NCBIfam" id="NF001199">
    <property type="entry name" value="PRK00164.2-1"/>
    <property type="match status" value="1"/>
</dbReference>
<feature type="binding site" evidence="11">
    <location>
        <position position="255"/>
    </location>
    <ligand>
        <name>[4Fe-4S] cluster</name>
        <dbReference type="ChEBI" id="CHEBI:49883"/>
        <label>2</label>
        <note>4Fe-4S-substrate</note>
    </ligand>
</feature>
<dbReference type="Pfam" id="PF06463">
    <property type="entry name" value="Mob_synth_C"/>
    <property type="match status" value="1"/>
</dbReference>
<dbReference type="Pfam" id="PF04055">
    <property type="entry name" value="Radical_SAM"/>
    <property type="match status" value="1"/>
</dbReference>
<keyword evidence="1 11" id="KW-0004">4Fe-4S</keyword>
<feature type="binding site" evidence="11">
    <location>
        <position position="29"/>
    </location>
    <ligand>
        <name>[4Fe-4S] cluster</name>
        <dbReference type="ChEBI" id="CHEBI:49883"/>
        <label>1</label>
        <note>4Fe-4S-S-AdoMet</note>
    </ligand>
</feature>
<dbReference type="SFLD" id="SFLDS00029">
    <property type="entry name" value="Radical_SAM"/>
    <property type="match status" value="1"/>
</dbReference>
<keyword evidence="7 11" id="KW-0342">GTP-binding</keyword>
<dbReference type="HAMAP" id="MF_01225_A">
    <property type="entry name" value="MoaA_A"/>
    <property type="match status" value="1"/>
</dbReference>
<dbReference type="SUPFAM" id="SSF102114">
    <property type="entry name" value="Radical SAM enzymes"/>
    <property type="match status" value="1"/>
</dbReference>
<evidence type="ECO:0000256" key="8">
    <source>
        <dbReference type="ARBA" id="ARBA00023150"/>
    </source>
</evidence>
<keyword evidence="3 11" id="KW-0479">Metal-binding</keyword>
<dbReference type="InterPro" id="IPR006638">
    <property type="entry name" value="Elp3/MiaA/NifB-like_rSAM"/>
</dbReference>
<feature type="binding site" evidence="11">
    <location>
        <position position="160"/>
    </location>
    <ligand>
        <name>GTP</name>
        <dbReference type="ChEBI" id="CHEBI:37565"/>
    </ligand>
</feature>
<keyword evidence="5 11" id="KW-0408">Iron</keyword>
<comment type="function">
    <text evidence="11">Catalyzes the cyclization of GTP to (8S)-3',8-cyclo-7,8-dihydroguanosine 5'-triphosphate.</text>
</comment>
<evidence type="ECO:0000256" key="2">
    <source>
        <dbReference type="ARBA" id="ARBA00022691"/>
    </source>
</evidence>
<keyword evidence="2 11" id="KW-0949">S-adenosyl-L-methionine</keyword>
<evidence type="ECO:0000256" key="11">
    <source>
        <dbReference type="HAMAP-Rule" id="MF_01225"/>
    </source>
</evidence>
<evidence type="ECO:0000256" key="3">
    <source>
        <dbReference type="ARBA" id="ARBA00022723"/>
    </source>
</evidence>
<dbReference type="EC" id="4.1.99.22" evidence="11"/>
<dbReference type="UniPathway" id="UPA00344"/>
<dbReference type="PANTHER" id="PTHR22960">
    <property type="entry name" value="MOLYBDOPTERIN COFACTOR SYNTHESIS PROTEIN A"/>
    <property type="match status" value="1"/>
</dbReference>
<dbReference type="AlphaFoldDB" id="A0A7D5E8S0"/>
<dbReference type="SFLD" id="SFLDG01386">
    <property type="entry name" value="main_SPASM_domain-containing"/>
    <property type="match status" value="1"/>
</dbReference>
<dbReference type="SFLD" id="SFLDG01383">
    <property type="entry name" value="cyclic_pyranopterin_phosphate"/>
    <property type="match status" value="1"/>
</dbReference>
<dbReference type="GO" id="GO:0005525">
    <property type="term" value="F:GTP binding"/>
    <property type="evidence" value="ECO:0007669"/>
    <property type="project" value="UniProtKB-UniRule"/>
</dbReference>
<feature type="binding site" evidence="11">
    <location>
        <position position="252"/>
    </location>
    <ligand>
        <name>[4Fe-4S] cluster</name>
        <dbReference type="ChEBI" id="CHEBI:49883"/>
        <label>2</label>
        <note>4Fe-4S-substrate</note>
    </ligand>
</feature>
<comment type="pathway">
    <text evidence="11">Cofactor biosynthesis; molybdopterin biosynthesis.</text>
</comment>
<proteinExistence type="inferred from homology"/>
<evidence type="ECO:0000256" key="10">
    <source>
        <dbReference type="ARBA" id="ARBA00048697"/>
    </source>
</evidence>
<feature type="binding site" evidence="11">
    <location>
        <position position="33"/>
    </location>
    <ligand>
        <name>[4Fe-4S] cluster</name>
        <dbReference type="ChEBI" id="CHEBI:49883"/>
        <label>1</label>
        <note>4Fe-4S-S-AdoMet</note>
    </ligand>
</feature>
<comment type="caution">
    <text evidence="11">Lacks conserved residue(s) required for the propagation of feature annotation.</text>
</comment>
<keyword evidence="8 11" id="KW-0501">Molybdenum cofactor biosynthesis</keyword>
<dbReference type="GO" id="GO:0051539">
    <property type="term" value="F:4 iron, 4 sulfur cluster binding"/>
    <property type="evidence" value="ECO:0007669"/>
    <property type="project" value="UniProtKB-UniRule"/>
</dbReference>
<dbReference type="InterPro" id="IPR040064">
    <property type="entry name" value="MoaA-like"/>
</dbReference>
<feature type="domain" description="Radical SAM core" evidence="12">
    <location>
        <begin position="13"/>
        <end position="238"/>
    </location>
</feature>
<dbReference type="InterPro" id="IPR007197">
    <property type="entry name" value="rSAM"/>
</dbReference>
<feature type="binding site" evidence="11">
    <location>
        <position position="269"/>
    </location>
    <ligand>
        <name>[4Fe-4S] cluster</name>
        <dbReference type="ChEBI" id="CHEBI:49883"/>
        <label>2</label>
        <note>4Fe-4S-substrate</note>
    </ligand>
</feature>
<dbReference type="RefSeq" id="WP_176965713.1">
    <property type="nucleotide sequence ID" value="NZ_CP058215.1"/>
</dbReference>
<dbReference type="CDD" id="cd21117">
    <property type="entry name" value="Twitch_MoaA"/>
    <property type="match status" value="1"/>
</dbReference>
<evidence type="ECO:0000256" key="9">
    <source>
        <dbReference type="ARBA" id="ARBA00023239"/>
    </source>
</evidence>
<comment type="catalytic activity">
    <reaction evidence="10 11">
        <text>GTP + AH2 + S-adenosyl-L-methionine = (8S)-3',8-cyclo-7,8-dihydroguanosine 5'-triphosphate + 5'-deoxyadenosine + L-methionine + A + H(+)</text>
        <dbReference type="Rhea" id="RHEA:49576"/>
        <dbReference type="ChEBI" id="CHEBI:13193"/>
        <dbReference type="ChEBI" id="CHEBI:15378"/>
        <dbReference type="ChEBI" id="CHEBI:17319"/>
        <dbReference type="ChEBI" id="CHEBI:17499"/>
        <dbReference type="ChEBI" id="CHEBI:37565"/>
        <dbReference type="ChEBI" id="CHEBI:57844"/>
        <dbReference type="ChEBI" id="CHEBI:59789"/>
        <dbReference type="ChEBI" id="CHEBI:131766"/>
        <dbReference type="EC" id="4.1.99.22"/>
    </reaction>
</comment>
<evidence type="ECO:0000256" key="7">
    <source>
        <dbReference type="ARBA" id="ARBA00023134"/>
    </source>
</evidence>
<evidence type="ECO:0000256" key="1">
    <source>
        <dbReference type="ARBA" id="ARBA00022485"/>
    </source>
</evidence>
<evidence type="ECO:0000256" key="5">
    <source>
        <dbReference type="ARBA" id="ARBA00023004"/>
    </source>
</evidence>
<keyword evidence="14" id="KW-1185">Reference proteome</keyword>
<dbReference type="InterPro" id="IPR050105">
    <property type="entry name" value="MoCo_biosynth_MoaA/MoaC"/>
</dbReference>
<dbReference type="PROSITE" id="PS51918">
    <property type="entry name" value="RADICAL_SAM"/>
    <property type="match status" value="1"/>
</dbReference>
<gene>
    <name evidence="11 13" type="primary">moaA</name>
    <name evidence="13" type="ORF">HWN40_10665</name>
</gene>
<evidence type="ECO:0000259" key="12">
    <source>
        <dbReference type="PROSITE" id="PS51918"/>
    </source>
</evidence>
<dbReference type="PANTHER" id="PTHR22960:SF0">
    <property type="entry name" value="MOLYBDENUM COFACTOR BIOSYNTHESIS PROTEIN 1"/>
    <property type="match status" value="1"/>
</dbReference>
<feature type="binding site" evidence="11">
    <location>
        <position position="22"/>
    </location>
    <ligand>
        <name>GTP</name>
        <dbReference type="ChEBI" id="CHEBI:37565"/>
    </ligand>
</feature>
<dbReference type="Proteomes" id="UP000509594">
    <property type="component" value="Chromosome"/>
</dbReference>
<evidence type="ECO:0000256" key="4">
    <source>
        <dbReference type="ARBA" id="ARBA00022741"/>
    </source>
</evidence>
<keyword evidence="9 11" id="KW-0456">Lyase</keyword>
<keyword evidence="4 11" id="KW-0547">Nucleotide-binding</keyword>
<dbReference type="Gene3D" id="3.20.20.70">
    <property type="entry name" value="Aldolase class I"/>
    <property type="match status" value="1"/>
</dbReference>
<dbReference type="GO" id="GO:0006777">
    <property type="term" value="P:Mo-molybdopterin cofactor biosynthetic process"/>
    <property type="evidence" value="ECO:0007669"/>
    <property type="project" value="UniProtKB-UniRule"/>
</dbReference>
<feature type="binding site" evidence="11">
    <location>
        <begin position="257"/>
        <end position="259"/>
    </location>
    <ligand>
        <name>GTP</name>
        <dbReference type="ChEBI" id="CHEBI:37565"/>
    </ligand>
</feature>
<dbReference type="NCBIfam" id="TIGR02668">
    <property type="entry name" value="moaA_archaeal"/>
    <property type="match status" value="1"/>
</dbReference>
<dbReference type="InterPro" id="IPR013785">
    <property type="entry name" value="Aldolase_TIM"/>
</dbReference>
<keyword evidence="6 11" id="KW-0411">Iron-sulfur</keyword>
<dbReference type="GO" id="GO:0061799">
    <property type="term" value="F:cyclic pyranopterin monophosphate synthase activity"/>
    <property type="evidence" value="ECO:0007669"/>
    <property type="project" value="TreeGrafter"/>
</dbReference>
<feature type="binding site" evidence="11">
    <location>
        <position position="97"/>
    </location>
    <ligand>
        <name>GTP</name>
        <dbReference type="ChEBI" id="CHEBI:37565"/>
    </ligand>
</feature>
<dbReference type="EMBL" id="CP058215">
    <property type="protein sequence ID" value="QLC50658.1"/>
    <property type="molecule type" value="Genomic_DNA"/>
</dbReference>
<dbReference type="GO" id="GO:0046872">
    <property type="term" value="F:metal ion binding"/>
    <property type="evidence" value="ECO:0007669"/>
    <property type="project" value="UniProtKB-KW"/>
</dbReference>
<feature type="binding site" evidence="11">
    <location>
        <position position="73"/>
    </location>
    <ligand>
        <name>S-adenosyl-L-methionine</name>
        <dbReference type="ChEBI" id="CHEBI:59789"/>
    </ligand>
</feature>
<dbReference type="SFLD" id="SFLDG01067">
    <property type="entry name" value="SPASM/twitch_domain_containing"/>
    <property type="match status" value="1"/>
</dbReference>
<sequence>MNSSVACTTLTDPFGRTVRSLRMSITNRCNLNCIYCHNEGDPGSVREMSVDTIVNIVRAAADFGVDRLKISGGEPLLRKDLEEILAALPPLKDVSLTTNAILLKDRAQSLKDAGLDRVNVSLDTLDPAKFRMITNCKKDVLGQILEGIEEAVRVGLKPVKVNMVLLKDLNETEIEDMLEFTGKFKGDVILQLIELMDFKDVAEFHVDADKVEDELLDRASDVKVRRMHHRKKYIINGAEVEFVRPIDNTEFCANCNRLRVTAEGKLKPCLLVNNNLVDVSGANPEELPGLLQRAVSRRVPFYTERRDKNGS</sequence>
<evidence type="ECO:0000313" key="14">
    <source>
        <dbReference type="Proteomes" id="UP000509594"/>
    </source>
</evidence>
<feature type="binding site" evidence="11">
    <location>
        <position position="36"/>
    </location>
    <ligand>
        <name>[4Fe-4S] cluster</name>
        <dbReference type="ChEBI" id="CHEBI:49883"/>
        <label>1</label>
        <note>4Fe-4S-S-AdoMet</note>
    </ligand>
</feature>
<comment type="cofactor">
    <cofactor evidence="11">
        <name>[4Fe-4S] cluster</name>
        <dbReference type="ChEBI" id="CHEBI:49883"/>
    </cofactor>
    <text evidence="11">Binds 2 [4Fe-4S] clusters. Binds 1 [4Fe-4S] cluster coordinated with 3 cysteines and an exchangeable S-adenosyl-L-methionine and 1 [4Fe-4S] cluster coordinated with 3 cysteines and the GTP-derived substrate.</text>
</comment>
<evidence type="ECO:0000313" key="13">
    <source>
        <dbReference type="EMBL" id="QLC50658.1"/>
    </source>
</evidence>
<organism evidence="13 14">
    <name type="scientific">Methanolobus zinderi</name>
    <dbReference type="NCBI Taxonomy" id="536044"/>
    <lineage>
        <taxon>Archaea</taxon>
        <taxon>Methanobacteriati</taxon>
        <taxon>Methanobacteriota</taxon>
        <taxon>Stenosarchaea group</taxon>
        <taxon>Methanomicrobia</taxon>
        <taxon>Methanosarcinales</taxon>
        <taxon>Methanosarcinaceae</taxon>
        <taxon>Methanolobus</taxon>
    </lineage>
</organism>